<dbReference type="InterPro" id="IPR010865">
    <property type="entry name" value="DUF1499"/>
</dbReference>
<proteinExistence type="predicted"/>
<organism evidence="1">
    <name type="scientific">uncultured Pleomorphomonas sp</name>
    <dbReference type="NCBI Taxonomy" id="442121"/>
    <lineage>
        <taxon>Bacteria</taxon>
        <taxon>Pseudomonadati</taxon>
        <taxon>Pseudomonadota</taxon>
        <taxon>Alphaproteobacteria</taxon>
        <taxon>Hyphomicrobiales</taxon>
        <taxon>Pleomorphomonadaceae</taxon>
        <taxon>Pleomorphomonas</taxon>
        <taxon>environmental samples</taxon>
    </lineage>
</organism>
<reference evidence="1" key="1">
    <citation type="submission" date="2016-08" db="EMBL/GenBank/DDBJ databases">
        <authorList>
            <person name="Seilhamer J.J."/>
        </authorList>
    </citation>
    <scope>NUCLEOTIDE SEQUENCE</scope>
    <source>
        <strain evidence="1">86</strain>
    </source>
</reference>
<protein>
    <submittedName>
        <fullName evidence="1">Uncharacterized protein</fullName>
    </submittedName>
</protein>
<gene>
    <name evidence="1" type="ORF">KL86PLE_90300</name>
</gene>
<dbReference type="EMBL" id="FMJD01000013">
    <property type="protein sequence ID" value="SCM79234.1"/>
    <property type="molecule type" value="Genomic_DNA"/>
</dbReference>
<dbReference type="AlphaFoldDB" id="A0A212LNZ3"/>
<sequence>MSPLRFLGLVLAALLGAFLLLVLAFNTYGREASWEAVFGSPDLGPYDFSVPSRTGKLNDTLACPADDCQKGIPDVETRRYDLAPATLFAVAEKVVKRLPGKVRVVGANPVNTRLRAIVFSPVLRMPSTLSLMVAPARGGGSFLYVYSRSQIGYYDLGRNTANVVALISGINAELAAVTPAPLAPTQPGPAPAK</sequence>
<name>A0A212LNZ3_9HYPH</name>
<evidence type="ECO:0000313" key="1">
    <source>
        <dbReference type="EMBL" id="SCM79234.1"/>
    </source>
</evidence>
<dbReference type="RefSeq" id="WP_288198444.1">
    <property type="nucleotide sequence ID" value="NZ_LT608334.1"/>
</dbReference>
<accession>A0A212LNZ3</accession>
<dbReference type="Pfam" id="PF07386">
    <property type="entry name" value="DUF1499"/>
    <property type="match status" value="1"/>
</dbReference>